<proteinExistence type="predicted"/>
<dbReference type="EMBL" id="JAINUF010000002">
    <property type="protein sequence ID" value="KAJ8375515.1"/>
    <property type="molecule type" value="Genomic_DNA"/>
</dbReference>
<dbReference type="Proteomes" id="UP001152622">
    <property type="component" value="Chromosome 2"/>
</dbReference>
<gene>
    <name evidence="9" type="ORF">SKAU_G00060950</name>
</gene>
<dbReference type="SUPFAM" id="SSF53098">
    <property type="entry name" value="Ribonuclease H-like"/>
    <property type="match status" value="1"/>
</dbReference>
<keyword evidence="1" id="KW-0808">Transferase</keyword>
<dbReference type="InterPro" id="IPR002156">
    <property type="entry name" value="RNaseH_domain"/>
</dbReference>
<evidence type="ECO:0000313" key="9">
    <source>
        <dbReference type="EMBL" id="KAJ8375515.1"/>
    </source>
</evidence>
<feature type="domain" description="RNase H type-1" evidence="8">
    <location>
        <begin position="1"/>
        <end position="140"/>
    </location>
</feature>
<evidence type="ECO:0000256" key="1">
    <source>
        <dbReference type="ARBA" id="ARBA00022679"/>
    </source>
</evidence>
<accession>A0A9Q1G6B2</accession>
<keyword evidence="4" id="KW-0255">Endonuclease</keyword>
<dbReference type="Gene3D" id="3.30.420.10">
    <property type="entry name" value="Ribonuclease H-like superfamily/Ribonuclease H"/>
    <property type="match status" value="1"/>
</dbReference>
<dbReference type="AlphaFoldDB" id="A0A9Q1G6B2"/>
<feature type="non-terminal residue" evidence="9">
    <location>
        <position position="1"/>
    </location>
</feature>
<evidence type="ECO:0000256" key="2">
    <source>
        <dbReference type="ARBA" id="ARBA00022695"/>
    </source>
</evidence>
<keyword evidence="2" id="KW-0548">Nucleotidyltransferase</keyword>
<feature type="region of interest" description="Disordered" evidence="7">
    <location>
        <begin position="194"/>
        <end position="221"/>
    </location>
</feature>
<evidence type="ECO:0000256" key="5">
    <source>
        <dbReference type="ARBA" id="ARBA00022801"/>
    </source>
</evidence>
<keyword evidence="5" id="KW-0378">Hydrolase</keyword>
<dbReference type="PROSITE" id="PS50879">
    <property type="entry name" value="RNASE_H_1"/>
    <property type="match status" value="1"/>
</dbReference>
<dbReference type="PANTHER" id="PTHR41694">
    <property type="entry name" value="ENDOGENOUS RETROVIRUS GROUP K MEMBER POL PROTEIN"/>
    <property type="match status" value="1"/>
</dbReference>
<evidence type="ECO:0000259" key="8">
    <source>
        <dbReference type="PROSITE" id="PS50879"/>
    </source>
</evidence>
<keyword evidence="3" id="KW-0540">Nuclease</keyword>
<dbReference type="InterPro" id="IPR012337">
    <property type="entry name" value="RNaseH-like_sf"/>
</dbReference>
<name>A0A9Q1G6B2_SYNKA</name>
<comment type="caution">
    <text evidence="9">The sequence shown here is derived from an EMBL/GenBank/DDBJ whole genome shotgun (WGS) entry which is preliminary data.</text>
</comment>
<organism evidence="9 10">
    <name type="scientific">Synaphobranchus kaupii</name>
    <name type="common">Kaup's arrowtooth eel</name>
    <dbReference type="NCBI Taxonomy" id="118154"/>
    <lineage>
        <taxon>Eukaryota</taxon>
        <taxon>Metazoa</taxon>
        <taxon>Chordata</taxon>
        <taxon>Craniata</taxon>
        <taxon>Vertebrata</taxon>
        <taxon>Euteleostomi</taxon>
        <taxon>Actinopterygii</taxon>
        <taxon>Neopterygii</taxon>
        <taxon>Teleostei</taxon>
        <taxon>Anguilliformes</taxon>
        <taxon>Synaphobranchidae</taxon>
        <taxon>Synaphobranchus</taxon>
    </lineage>
</organism>
<protein>
    <recommendedName>
        <fullName evidence="8">RNase H type-1 domain-containing protein</fullName>
    </recommendedName>
</protein>
<evidence type="ECO:0000256" key="6">
    <source>
        <dbReference type="ARBA" id="ARBA00022918"/>
    </source>
</evidence>
<dbReference type="GO" id="GO:0004523">
    <property type="term" value="F:RNA-DNA hybrid ribonuclease activity"/>
    <property type="evidence" value="ECO:0007669"/>
    <property type="project" value="InterPro"/>
</dbReference>
<dbReference type="InterPro" id="IPR036397">
    <property type="entry name" value="RNaseH_sf"/>
</dbReference>
<dbReference type="GO" id="GO:0003676">
    <property type="term" value="F:nucleic acid binding"/>
    <property type="evidence" value="ECO:0007669"/>
    <property type="project" value="InterPro"/>
</dbReference>
<dbReference type="GO" id="GO:0003964">
    <property type="term" value="F:RNA-directed DNA polymerase activity"/>
    <property type="evidence" value="ECO:0007669"/>
    <property type="project" value="UniProtKB-KW"/>
</dbReference>
<dbReference type="PANTHER" id="PTHR41694:SF5">
    <property type="entry name" value="RIBONUCLEASE H"/>
    <property type="match status" value="1"/>
</dbReference>
<keyword evidence="6" id="KW-0695">RNA-directed DNA polymerase</keyword>
<evidence type="ECO:0000256" key="4">
    <source>
        <dbReference type="ARBA" id="ARBA00022759"/>
    </source>
</evidence>
<evidence type="ECO:0000256" key="7">
    <source>
        <dbReference type="SAM" id="MobiDB-lite"/>
    </source>
</evidence>
<reference evidence="9" key="1">
    <citation type="journal article" date="2023" name="Science">
        <title>Genome structures resolve the early diversification of teleost fishes.</title>
        <authorList>
            <person name="Parey E."/>
            <person name="Louis A."/>
            <person name="Montfort J."/>
            <person name="Bouchez O."/>
            <person name="Roques C."/>
            <person name="Iampietro C."/>
            <person name="Lluch J."/>
            <person name="Castinel A."/>
            <person name="Donnadieu C."/>
            <person name="Desvignes T."/>
            <person name="Floi Bucao C."/>
            <person name="Jouanno E."/>
            <person name="Wen M."/>
            <person name="Mejri S."/>
            <person name="Dirks R."/>
            <person name="Jansen H."/>
            <person name="Henkel C."/>
            <person name="Chen W.J."/>
            <person name="Zahm M."/>
            <person name="Cabau C."/>
            <person name="Klopp C."/>
            <person name="Thompson A.W."/>
            <person name="Robinson-Rechavi M."/>
            <person name="Braasch I."/>
            <person name="Lecointre G."/>
            <person name="Bobe J."/>
            <person name="Postlethwait J.H."/>
            <person name="Berthelot C."/>
            <person name="Roest Crollius H."/>
            <person name="Guiguen Y."/>
        </authorList>
    </citation>
    <scope>NUCLEOTIDE SEQUENCE</scope>
    <source>
        <strain evidence="9">WJC10195</strain>
    </source>
</reference>
<evidence type="ECO:0000256" key="3">
    <source>
        <dbReference type="ARBA" id="ARBA00022722"/>
    </source>
</evidence>
<evidence type="ECO:0000313" key="10">
    <source>
        <dbReference type="Proteomes" id="UP001152622"/>
    </source>
</evidence>
<dbReference type="Pfam" id="PF00075">
    <property type="entry name" value="RNase_H"/>
    <property type="match status" value="1"/>
</dbReference>
<sequence>DGSANRNPDTGDSQVGYAVVTLNETLESARLPGHLSAQAAELFALTRACHLAKGKVVNIHTDSRYAFGVVHDFGTLWKHRGFLTSAGKAIQNGSLVESLLDAILLPKGIAVCKCAAHTKCQDDTSKGNDRADVAAKAAAQATKHTTLQMLTQNLPQTNLPQAPEHTIAECQTRASPSEKLKWAKWAKKEGGVWYGKTGESSSAETRRGSVPQAAAGGLGAD</sequence>
<keyword evidence="10" id="KW-1185">Reference proteome</keyword>
<dbReference type="OrthoDB" id="8947436at2759"/>